<reference evidence="3" key="2">
    <citation type="journal article" date="2021" name="PeerJ">
        <title>Extensive microbial diversity within the chicken gut microbiome revealed by metagenomics and culture.</title>
        <authorList>
            <person name="Gilroy R."/>
            <person name="Ravi A."/>
            <person name="Getino M."/>
            <person name="Pursley I."/>
            <person name="Horton D.L."/>
            <person name="Alikhan N.F."/>
            <person name="Baker D."/>
            <person name="Gharbi K."/>
            <person name="Hall N."/>
            <person name="Watson M."/>
            <person name="Adriaenssens E.M."/>
            <person name="Foster-Nyarko E."/>
            <person name="Jarju S."/>
            <person name="Secka A."/>
            <person name="Antonio M."/>
            <person name="Oren A."/>
            <person name="Chaudhuri R.R."/>
            <person name="La Ragione R."/>
            <person name="Hildebrand F."/>
            <person name="Pallen M.J."/>
        </authorList>
    </citation>
    <scope>NUCLEOTIDE SEQUENCE</scope>
    <source>
        <strain evidence="3">21143</strain>
    </source>
</reference>
<sequence length="484" mass="55444">MKKSILMTLIGFLAIGSIYAAKSPTYIPWKNGKLCVSEEHRYLKHENGKPFFWLGDTGWLLPERLTRDEAGYYLSRCQAAGYNVVQVQTVNGVPAYNVYGQMSHPDGYDFSEINKKGVYGYWEHMDFIIKTAERNGIYIGMVCIWGGLVKSGLMTVEEAQAYGKFLADRYKNSPNIIWIIGGDIQGDIKPEVWHALARAIKANDPNHLMTFHPRGRTTSADYYNDAEWLDFNMFQSGHRRYGQRGDDKNYPIPENTEEDNWRYVERSLAKTPMKPVLDGEPSYEKIPQGLHDPNEPLWQDFDCRRYAYWSVFAGAFGHTYGHNDIMQFHRPGTGGAYGAHTPWYEALNDPGFNQMKYLKNLMLTFPVFERIPDQSIIVGKNGEKYDRLIATRGNDYLLVYNYTGREMNIDLTKIKGKKKKAWWYNPSNGELRYIGEFANKVVKFTPTAQNASTSDCVLIVTDASQTYVSPEWASLPDAQSSKIR</sequence>
<keyword evidence="3" id="KW-0378">Hydrolase</keyword>
<dbReference type="InterPro" id="IPR017853">
    <property type="entry name" value="GH"/>
</dbReference>
<dbReference type="EMBL" id="DVKT01000015">
    <property type="protein sequence ID" value="HIT38847.1"/>
    <property type="molecule type" value="Genomic_DNA"/>
</dbReference>
<evidence type="ECO:0000313" key="3">
    <source>
        <dbReference type="EMBL" id="HIT38847.1"/>
    </source>
</evidence>
<feature type="domain" description="Apiosidase-like catalytic" evidence="2">
    <location>
        <begin position="37"/>
        <end position="368"/>
    </location>
</feature>
<organism evidence="3 4">
    <name type="scientific">Candidatus Caccoplasma intestinavium</name>
    <dbReference type="NCBI Taxonomy" id="2840716"/>
    <lineage>
        <taxon>Bacteria</taxon>
        <taxon>Pseudomonadati</taxon>
        <taxon>Bacteroidota</taxon>
        <taxon>Bacteroidia</taxon>
        <taxon>Bacteroidales</taxon>
        <taxon>Bacteroidaceae</taxon>
        <taxon>Bacteroidaceae incertae sedis</taxon>
        <taxon>Candidatus Caccoplasma</taxon>
    </lineage>
</organism>
<accession>A0A9D1KDY5</accession>
<gene>
    <name evidence="3" type="ORF">IAD06_02235</name>
</gene>
<evidence type="ECO:0000259" key="2">
    <source>
        <dbReference type="Pfam" id="PF13204"/>
    </source>
</evidence>
<comment type="caution">
    <text evidence="3">The sequence shown here is derived from an EMBL/GenBank/DDBJ whole genome shotgun (WGS) entry which is preliminary data.</text>
</comment>
<dbReference type="AlphaFoldDB" id="A0A9D1KDY5"/>
<reference evidence="3" key="1">
    <citation type="submission" date="2020-10" db="EMBL/GenBank/DDBJ databases">
        <authorList>
            <person name="Gilroy R."/>
        </authorList>
    </citation>
    <scope>NUCLEOTIDE SEQUENCE</scope>
    <source>
        <strain evidence="3">21143</strain>
    </source>
</reference>
<proteinExistence type="predicted"/>
<dbReference type="Proteomes" id="UP000886722">
    <property type="component" value="Unassembled WGS sequence"/>
</dbReference>
<dbReference type="SUPFAM" id="SSF51445">
    <property type="entry name" value="(Trans)glycosidases"/>
    <property type="match status" value="1"/>
</dbReference>
<evidence type="ECO:0000313" key="4">
    <source>
        <dbReference type="Proteomes" id="UP000886722"/>
    </source>
</evidence>
<dbReference type="Pfam" id="PF12904">
    <property type="entry name" value="Collagen_bind_2"/>
    <property type="match status" value="1"/>
</dbReference>
<feature type="domain" description="Putative collagen-binding" evidence="1">
    <location>
        <begin position="371"/>
        <end position="460"/>
    </location>
</feature>
<dbReference type="InterPro" id="IPR025277">
    <property type="entry name" value="Apiosidase-like_cat_dom"/>
</dbReference>
<name>A0A9D1KDY5_9BACT</name>
<dbReference type="InterPro" id="IPR024749">
    <property type="entry name" value="Collagen-bd_put"/>
</dbReference>
<dbReference type="PANTHER" id="PTHR37836:SF3">
    <property type="entry name" value="ENDOGLUCANASE"/>
    <property type="match status" value="1"/>
</dbReference>
<evidence type="ECO:0000259" key="1">
    <source>
        <dbReference type="Pfam" id="PF12904"/>
    </source>
</evidence>
<dbReference type="Pfam" id="PF13204">
    <property type="entry name" value="Apiosidase"/>
    <property type="match status" value="1"/>
</dbReference>
<dbReference type="Gene3D" id="3.20.20.80">
    <property type="entry name" value="Glycosidases"/>
    <property type="match status" value="1"/>
</dbReference>
<dbReference type="PANTHER" id="PTHR37836">
    <property type="entry name" value="LMO1036 PROTEIN"/>
    <property type="match status" value="1"/>
</dbReference>
<dbReference type="GO" id="GO:0016787">
    <property type="term" value="F:hydrolase activity"/>
    <property type="evidence" value="ECO:0007669"/>
    <property type="project" value="UniProtKB-KW"/>
</dbReference>
<protein>
    <submittedName>
        <fullName evidence="3">Glycoside hydrolase family 140 protein</fullName>
    </submittedName>
</protein>